<dbReference type="Pfam" id="PF00534">
    <property type="entry name" value="Glycos_transf_1"/>
    <property type="match status" value="1"/>
</dbReference>
<dbReference type="PANTHER" id="PTHR45947">
    <property type="entry name" value="SULFOQUINOVOSYL TRANSFERASE SQD2"/>
    <property type="match status" value="1"/>
</dbReference>
<protein>
    <submittedName>
        <fullName evidence="4">Glycosyltransferase</fullName>
        <ecNumber evidence="4">2.4.-.-</ecNumber>
    </submittedName>
</protein>
<dbReference type="Gene3D" id="3.40.50.2000">
    <property type="entry name" value="Glycogen Phosphorylase B"/>
    <property type="match status" value="2"/>
</dbReference>
<proteinExistence type="predicted"/>
<dbReference type="EMBL" id="DXEV01000027">
    <property type="protein sequence ID" value="HIX56090.1"/>
    <property type="molecule type" value="Genomic_DNA"/>
</dbReference>
<evidence type="ECO:0000259" key="2">
    <source>
        <dbReference type="Pfam" id="PF00534"/>
    </source>
</evidence>
<dbReference type="InterPro" id="IPR050194">
    <property type="entry name" value="Glycosyltransferase_grp1"/>
</dbReference>
<dbReference type="SUPFAM" id="SSF53756">
    <property type="entry name" value="UDP-Glycosyltransferase/glycogen phosphorylase"/>
    <property type="match status" value="1"/>
</dbReference>
<feature type="domain" description="Glycosyl transferase family 1" evidence="2">
    <location>
        <begin position="273"/>
        <end position="336"/>
    </location>
</feature>
<sequence>MAYKILWYSIPALHDNTNGAAIHSKIMLEALARRGIEIKVLNALVGDDVRGLEVFNRIGAQIGDTKERKVLQFTDSGVEYFVAKTQGHTEPTILVSDQNLVFDLYQQLLEKFQPDLIMGYSGDVFSTVLRREAQARGIPVVYVLHNGYHRGYGFVACDLVVAPSQICAQSYLEQDGIDVKAIGQFIDSERVLAQHRDQKDKIKYVTLVNPTPAKGIAIFVKLHEVFAQKHPEVPFLVVKSVGDYQHTLRQLHYPDGTPFVSEGQPCSADSIQVAEHTDEPRLIYDISRVVITPSLCFESWGCVASEAVMNGIPVLSTNSGGLPEAISGGGILLDPPESTKKDNLCLPTDEEIAPWVEALERCLNEDWTEACDQATEALGLEHSIDRLLGYIEPLMQKAQKQRDVFGKSAYFSDLCMKRRKQTFEQKAAQQQQANAQAQHQGLAAAGVTRIAVRNQVKTGSKSSKKNRGGAKNKRKK</sequence>
<keyword evidence="4" id="KW-0328">Glycosyltransferase</keyword>
<dbReference type="PANTHER" id="PTHR45947:SF3">
    <property type="entry name" value="SULFOQUINOVOSYL TRANSFERASE SQD2"/>
    <property type="match status" value="1"/>
</dbReference>
<accession>A0A9D1WBG1</accession>
<feature type="domain" description="Glycosyltransferase subfamily 4-like N-terminal" evidence="3">
    <location>
        <begin position="18"/>
        <end position="190"/>
    </location>
</feature>
<feature type="compositionally biased region" description="Basic residues" evidence="1">
    <location>
        <begin position="462"/>
        <end position="476"/>
    </location>
</feature>
<dbReference type="EC" id="2.4.-.-" evidence="4"/>
<evidence type="ECO:0000259" key="3">
    <source>
        <dbReference type="Pfam" id="PF13439"/>
    </source>
</evidence>
<dbReference type="InterPro" id="IPR028098">
    <property type="entry name" value="Glyco_trans_4-like_N"/>
</dbReference>
<dbReference type="AlphaFoldDB" id="A0A9D1WBG1"/>
<feature type="region of interest" description="Disordered" evidence="1">
    <location>
        <begin position="453"/>
        <end position="476"/>
    </location>
</feature>
<dbReference type="Pfam" id="PF13439">
    <property type="entry name" value="Glyco_transf_4"/>
    <property type="match status" value="1"/>
</dbReference>
<dbReference type="Proteomes" id="UP000886829">
    <property type="component" value="Unassembled WGS sequence"/>
</dbReference>
<comment type="caution">
    <text evidence="4">The sequence shown here is derived from an EMBL/GenBank/DDBJ whole genome shotgun (WGS) entry which is preliminary data.</text>
</comment>
<evidence type="ECO:0000256" key="1">
    <source>
        <dbReference type="SAM" id="MobiDB-lite"/>
    </source>
</evidence>
<keyword evidence="4" id="KW-0808">Transferase</keyword>
<evidence type="ECO:0000313" key="4">
    <source>
        <dbReference type="EMBL" id="HIX56090.1"/>
    </source>
</evidence>
<reference evidence="4" key="1">
    <citation type="journal article" date="2021" name="PeerJ">
        <title>Extensive microbial diversity within the chicken gut microbiome revealed by metagenomics and culture.</title>
        <authorList>
            <person name="Gilroy R."/>
            <person name="Ravi A."/>
            <person name="Getino M."/>
            <person name="Pursley I."/>
            <person name="Horton D.L."/>
            <person name="Alikhan N.F."/>
            <person name="Baker D."/>
            <person name="Gharbi K."/>
            <person name="Hall N."/>
            <person name="Watson M."/>
            <person name="Adriaenssens E.M."/>
            <person name="Foster-Nyarko E."/>
            <person name="Jarju S."/>
            <person name="Secka A."/>
            <person name="Antonio M."/>
            <person name="Oren A."/>
            <person name="Chaudhuri R.R."/>
            <person name="La Ragione R."/>
            <person name="Hildebrand F."/>
            <person name="Pallen M.J."/>
        </authorList>
    </citation>
    <scope>NUCLEOTIDE SEQUENCE</scope>
    <source>
        <strain evidence="4">USASDec5-558</strain>
    </source>
</reference>
<evidence type="ECO:0000313" key="5">
    <source>
        <dbReference type="Proteomes" id="UP000886829"/>
    </source>
</evidence>
<reference evidence="4" key="2">
    <citation type="submission" date="2021-04" db="EMBL/GenBank/DDBJ databases">
        <authorList>
            <person name="Gilroy R."/>
        </authorList>
    </citation>
    <scope>NUCLEOTIDE SEQUENCE</scope>
    <source>
        <strain evidence="4">USASDec5-558</strain>
    </source>
</reference>
<dbReference type="InterPro" id="IPR001296">
    <property type="entry name" value="Glyco_trans_1"/>
</dbReference>
<organism evidence="4 5">
    <name type="scientific">Candidatus Anaerobiospirillum pullistercoris</name>
    <dbReference type="NCBI Taxonomy" id="2838452"/>
    <lineage>
        <taxon>Bacteria</taxon>
        <taxon>Pseudomonadati</taxon>
        <taxon>Pseudomonadota</taxon>
        <taxon>Gammaproteobacteria</taxon>
        <taxon>Aeromonadales</taxon>
        <taxon>Succinivibrionaceae</taxon>
        <taxon>Anaerobiospirillum</taxon>
    </lineage>
</organism>
<gene>
    <name evidence="4" type="ORF">H9850_01285</name>
</gene>
<dbReference type="GO" id="GO:0016757">
    <property type="term" value="F:glycosyltransferase activity"/>
    <property type="evidence" value="ECO:0007669"/>
    <property type="project" value="UniProtKB-KW"/>
</dbReference>
<name>A0A9D1WBG1_9GAMM</name>